<sequence>MTRQFGPDDHDQAAQHWLTRHQHALTNSLDDLLDTEAGLREILLHSHHDTATDNLDTVLDTEAGLAAILPGPQTPPADTYDATYPRTDTAELLHALSPADRMTLRNNADVKTASHALDRFLDAESALDLDLTRALARDLTRALTRALTRDIDLDLDLALARDVALDLALDLSRDLTREIAREIALALNHHLARAHARAHAHAHDRALDHDRAHSHAREIDIDIALARARDIARVLALDIDTAGARDLIVEIRTAEVGRAIGLALHREPLLVDKDSLHTLLHDFTATDLSNTDLTGIDLSGVRWSEHTTQWPPAIDIEDLKARSEETPSGTGTWIVRSGTATIRDHAER</sequence>
<organism evidence="1 2">
    <name type="scientific">Streptomyces prunicolor</name>
    <dbReference type="NCBI Taxonomy" id="67348"/>
    <lineage>
        <taxon>Bacteria</taxon>
        <taxon>Bacillati</taxon>
        <taxon>Actinomycetota</taxon>
        <taxon>Actinomycetes</taxon>
        <taxon>Kitasatosporales</taxon>
        <taxon>Streptomycetaceae</taxon>
        <taxon>Streptomyces</taxon>
    </lineage>
</organism>
<name>A0ABU4F3I0_9ACTN</name>
<keyword evidence="2" id="KW-1185">Reference proteome</keyword>
<protein>
    <submittedName>
        <fullName evidence="1">Uncharacterized protein</fullName>
    </submittedName>
</protein>
<evidence type="ECO:0000313" key="1">
    <source>
        <dbReference type="EMBL" id="MDV7215148.1"/>
    </source>
</evidence>
<accession>A0ABU4F3I0</accession>
<comment type="caution">
    <text evidence="1">The sequence shown here is derived from an EMBL/GenBank/DDBJ whole genome shotgun (WGS) entry which is preliminary data.</text>
</comment>
<reference evidence="1 2" key="1">
    <citation type="submission" date="2023-10" db="EMBL/GenBank/DDBJ databases">
        <title>Characterization of rhizosphere-enriched actinobacteria from wheat plants lab-grown on chernevaya soil.</title>
        <authorList>
            <person name="Tikhonova E.N."/>
            <person name="Konopkin A."/>
            <person name="Kravchenko I.K."/>
        </authorList>
    </citation>
    <scope>NUCLEOTIDE SEQUENCE [LARGE SCALE GENOMIC DNA]</scope>
    <source>
        <strain evidence="1 2">RR29</strain>
    </source>
</reference>
<proteinExistence type="predicted"/>
<evidence type="ECO:0000313" key="2">
    <source>
        <dbReference type="Proteomes" id="UP001187346"/>
    </source>
</evidence>
<gene>
    <name evidence="1" type="ORF">R5A26_04205</name>
</gene>
<dbReference type="Proteomes" id="UP001187346">
    <property type="component" value="Unassembled WGS sequence"/>
</dbReference>
<dbReference type="EMBL" id="JAWMAJ010000009">
    <property type="protein sequence ID" value="MDV7215148.1"/>
    <property type="molecule type" value="Genomic_DNA"/>
</dbReference>
<dbReference type="RefSeq" id="WP_266858676.1">
    <property type="nucleotide sequence ID" value="NZ_JAPEMW010000001.1"/>
</dbReference>